<dbReference type="Pfam" id="PF00766">
    <property type="entry name" value="ETF_alpha"/>
    <property type="match status" value="1"/>
</dbReference>
<dbReference type="SUPFAM" id="SSF52402">
    <property type="entry name" value="Adenine nucleotide alpha hydrolases-like"/>
    <property type="match status" value="1"/>
</dbReference>
<dbReference type="AlphaFoldDB" id="A0A1J5IL91"/>
<dbReference type="Gene3D" id="3.40.50.620">
    <property type="entry name" value="HUPs"/>
    <property type="match status" value="1"/>
</dbReference>
<dbReference type="InterPro" id="IPR001308">
    <property type="entry name" value="ETF_a/FixB"/>
</dbReference>
<evidence type="ECO:0000256" key="2">
    <source>
        <dbReference type="PIRSR" id="PIRSR000089-1"/>
    </source>
</evidence>
<organism evidence="4 5">
    <name type="scientific">Candidatus Wirthbacteria bacterium CG2_30_54_11</name>
    <dbReference type="NCBI Taxonomy" id="1817892"/>
    <lineage>
        <taxon>Bacteria</taxon>
        <taxon>Candidatus Wirthbacteria</taxon>
    </lineage>
</organism>
<dbReference type="SUPFAM" id="SSF52467">
    <property type="entry name" value="DHS-like NAD/FAD-binding domain"/>
    <property type="match status" value="1"/>
</dbReference>
<comment type="similarity">
    <text evidence="1">Belongs to the ETF alpha-subunit/FixB family.</text>
</comment>
<accession>A0A1J5IL91</accession>
<dbReference type="Pfam" id="PF01012">
    <property type="entry name" value="ETF"/>
    <property type="match status" value="1"/>
</dbReference>
<evidence type="ECO:0000256" key="1">
    <source>
        <dbReference type="ARBA" id="ARBA00005817"/>
    </source>
</evidence>
<dbReference type="STRING" id="1817892.AUK40_03120"/>
<dbReference type="Gene3D" id="3.40.50.1220">
    <property type="entry name" value="TPP-binding domain"/>
    <property type="match status" value="1"/>
</dbReference>
<protein>
    <recommendedName>
        <fullName evidence="3">Electron transfer flavoprotein alpha/beta-subunit N-terminal domain-containing protein</fullName>
    </recommendedName>
</protein>
<evidence type="ECO:0000313" key="5">
    <source>
        <dbReference type="Proteomes" id="UP000183245"/>
    </source>
</evidence>
<proteinExistence type="inferred from homology"/>
<feature type="binding site" evidence="2">
    <location>
        <position position="212"/>
    </location>
    <ligand>
        <name>FAD</name>
        <dbReference type="ChEBI" id="CHEBI:57692"/>
    </ligand>
</feature>
<dbReference type="EMBL" id="MNZT01000054">
    <property type="protein sequence ID" value="OIP97491.1"/>
    <property type="molecule type" value="Genomic_DNA"/>
</dbReference>
<dbReference type="InterPro" id="IPR014731">
    <property type="entry name" value="ETF_asu_C"/>
</dbReference>
<comment type="caution">
    <text evidence="4">The sequence shown here is derived from an EMBL/GenBank/DDBJ whole genome shotgun (WGS) entry which is preliminary data.</text>
</comment>
<evidence type="ECO:0000313" key="4">
    <source>
        <dbReference type="EMBL" id="OIP97491.1"/>
    </source>
</evidence>
<keyword evidence="2" id="KW-0274">FAD</keyword>
<dbReference type="SMART" id="SM00893">
    <property type="entry name" value="ETF"/>
    <property type="match status" value="1"/>
</dbReference>
<dbReference type="InterPro" id="IPR033947">
    <property type="entry name" value="ETF_alpha_N"/>
</dbReference>
<dbReference type="CDD" id="cd01715">
    <property type="entry name" value="ETF_alpha"/>
    <property type="match status" value="1"/>
</dbReference>
<dbReference type="Proteomes" id="UP000183245">
    <property type="component" value="Unassembled WGS sequence"/>
</dbReference>
<dbReference type="GO" id="GO:0033539">
    <property type="term" value="P:fatty acid beta-oxidation using acyl-CoA dehydrogenase"/>
    <property type="evidence" value="ECO:0007669"/>
    <property type="project" value="TreeGrafter"/>
</dbReference>
<dbReference type="GO" id="GO:0009055">
    <property type="term" value="F:electron transfer activity"/>
    <property type="evidence" value="ECO:0007669"/>
    <property type="project" value="InterPro"/>
</dbReference>
<keyword evidence="2" id="KW-0285">Flavoprotein</keyword>
<dbReference type="PIRSF" id="PIRSF000089">
    <property type="entry name" value="Electra_flavoP_a"/>
    <property type="match status" value="1"/>
</dbReference>
<name>A0A1J5IL91_9BACT</name>
<sequence>MERTGGVWAEVSLELLAKAKELGHSSGAQVVALALGHSIGEQAKALLNAGADRVVVCDDKALRLYNPLTYASVVCRMISDLKPSIVLMGATILGRDLSPRVAARLGTGLSADCTDLHLNADGILGGIKPTYGGSILAEIVCPVKRPQMMTVRPHVFPRLPGASFGVTEKGTVEPFALIDTDIDHSLVIGEEIAEAQVCTSLSTANVVVCGGRGMGDRETFGLCEKLALALGGMAAGTRPAVEEGWITRDRQIGLSGETIAPRLLICCGVSGAASFTTGMLNAGTVVAINIDARAPMMAQADYAIVGDAREVMPLIIRQTA</sequence>
<dbReference type="PANTHER" id="PTHR43153">
    <property type="entry name" value="ELECTRON TRANSFER FLAVOPROTEIN ALPHA"/>
    <property type="match status" value="1"/>
</dbReference>
<dbReference type="InterPro" id="IPR029035">
    <property type="entry name" value="DHS-like_NAD/FAD-binding_dom"/>
</dbReference>
<dbReference type="InterPro" id="IPR014729">
    <property type="entry name" value="Rossmann-like_a/b/a_fold"/>
</dbReference>
<evidence type="ECO:0000259" key="3">
    <source>
        <dbReference type="SMART" id="SM00893"/>
    </source>
</evidence>
<feature type="binding site" evidence="2">
    <location>
        <begin position="237"/>
        <end position="238"/>
    </location>
    <ligand>
        <name>FAD</name>
        <dbReference type="ChEBI" id="CHEBI:57692"/>
    </ligand>
</feature>
<reference evidence="4 5" key="1">
    <citation type="journal article" date="2016" name="Environ. Microbiol.">
        <title>Genomic resolution of a cold subsurface aquifer community provides metabolic insights for novel microbes adapted to high CO concentrations.</title>
        <authorList>
            <person name="Probst A.J."/>
            <person name="Castelle C.J."/>
            <person name="Singh A."/>
            <person name="Brown C.T."/>
            <person name="Anantharaman K."/>
            <person name="Sharon I."/>
            <person name="Hug L.A."/>
            <person name="Burstein D."/>
            <person name="Emerson J.B."/>
            <person name="Thomas B.C."/>
            <person name="Banfield J.F."/>
        </authorList>
    </citation>
    <scope>NUCLEOTIDE SEQUENCE [LARGE SCALE GENOMIC DNA]</scope>
    <source>
        <strain evidence="4">CG2_30_54_11</strain>
    </source>
</reference>
<feature type="domain" description="Electron transfer flavoprotein alpha/beta-subunit N-terminal" evidence="3">
    <location>
        <begin position="2"/>
        <end position="182"/>
    </location>
</feature>
<gene>
    <name evidence="4" type="ORF">AUK40_03120</name>
</gene>
<feature type="binding site" evidence="2">
    <location>
        <begin position="251"/>
        <end position="255"/>
    </location>
    <ligand>
        <name>FAD</name>
        <dbReference type="ChEBI" id="CHEBI:57692"/>
    </ligand>
</feature>
<dbReference type="InterPro" id="IPR014730">
    <property type="entry name" value="ETF_a/b_N"/>
</dbReference>
<comment type="cofactor">
    <cofactor evidence="2">
        <name>FAD</name>
        <dbReference type="ChEBI" id="CHEBI:57692"/>
    </cofactor>
    <text evidence="2">Binds 1 FAD per dimer.</text>
</comment>
<dbReference type="GO" id="GO:0050660">
    <property type="term" value="F:flavin adenine dinucleotide binding"/>
    <property type="evidence" value="ECO:0007669"/>
    <property type="project" value="InterPro"/>
</dbReference>
<feature type="binding site" evidence="2">
    <location>
        <position position="289"/>
    </location>
    <ligand>
        <name>FAD</name>
        <dbReference type="ChEBI" id="CHEBI:57692"/>
    </ligand>
</feature>
<dbReference type="PANTHER" id="PTHR43153:SF1">
    <property type="entry name" value="ELECTRON TRANSFER FLAVOPROTEIN SUBUNIT ALPHA, MITOCHONDRIAL"/>
    <property type="match status" value="1"/>
</dbReference>